<dbReference type="AlphaFoldDB" id="M6V9I6"/>
<organism evidence="1 2">
    <name type="scientific">Leptospira noguchii</name>
    <dbReference type="NCBI Taxonomy" id="28182"/>
    <lineage>
        <taxon>Bacteria</taxon>
        <taxon>Pseudomonadati</taxon>
        <taxon>Spirochaetota</taxon>
        <taxon>Spirochaetia</taxon>
        <taxon>Leptospirales</taxon>
        <taxon>Leptospiraceae</taxon>
        <taxon>Leptospira</taxon>
    </lineage>
</organism>
<comment type="caution">
    <text evidence="1">The sequence shown here is derived from an EMBL/GenBank/DDBJ whole genome shotgun (WGS) entry which is preliminary data.</text>
</comment>
<dbReference type="EMBL" id="AKWD02000043">
    <property type="protein sequence ID" value="EMO53510.1"/>
    <property type="molecule type" value="Genomic_DNA"/>
</dbReference>
<protein>
    <submittedName>
        <fullName evidence="1">Uncharacterized protein</fullName>
    </submittedName>
</protein>
<evidence type="ECO:0000313" key="1">
    <source>
        <dbReference type="EMBL" id="EMO53510.1"/>
    </source>
</evidence>
<dbReference type="Proteomes" id="UP000012112">
    <property type="component" value="Unassembled WGS sequence"/>
</dbReference>
<sequence>MIVSRIFAIFYIINLEWSFYKIQKERLWNRIHRKIVVWRLSRGEICISLRFSENNCILDWNFLDR</sequence>
<name>M6V9I6_9LEPT</name>
<proteinExistence type="predicted"/>
<evidence type="ECO:0000313" key="2">
    <source>
        <dbReference type="Proteomes" id="UP000012112"/>
    </source>
</evidence>
<gene>
    <name evidence="1" type="ORF">LEP1GSC172_1851</name>
</gene>
<reference evidence="1 2" key="1">
    <citation type="submission" date="2013-01" db="EMBL/GenBank/DDBJ databases">
        <authorList>
            <person name="Harkins D.M."/>
            <person name="Durkin A.S."/>
            <person name="Brinkac L.M."/>
            <person name="Haft D.H."/>
            <person name="Selengut J.D."/>
            <person name="Sanka R."/>
            <person name="DePew J."/>
            <person name="Purushe J."/>
            <person name="Matthias M.A."/>
            <person name="Vinetz J.M."/>
            <person name="Sutton G.G."/>
            <person name="Nierman W.C."/>
            <person name="Fouts D.E."/>
        </authorList>
    </citation>
    <scope>NUCLEOTIDE SEQUENCE [LARGE SCALE GENOMIC DNA]</scope>
    <source>
        <strain evidence="1 2">HAI1536</strain>
    </source>
</reference>
<accession>M6V9I6</accession>